<dbReference type="GO" id="GO:0006508">
    <property type="term" value="P:proteolysis"/>
    <property type="evidence" value="ECO:0007669"/>
    <property type="project" value="UniProtKB-KW"/>
</dbReference>
<sequence>MSGLPTSLSKVTATLSGVSHSSPIDLDILLVGPAGQNVMLLSDAGGGTPVANATITFDDAGGVLGALATGTFQPVDSDAEGADVSLPAPAPVHSGLTALSTFAGTNPNGTWSLFVVDDATGDSGSIAGGWCLTITSPPPAPAPTSTVLVSSVNPSTEGQSVTFTATVASAGIPVAGVGFVQFGVDGTPAGEAVLLGFDGTATLTTSALAAGSHTITADYGGSPVTGSSSGSLTQVVEALPPTPAATSTELTSSVNPSTFGQSVTFNATITSSGLPVSGAPSSSATAAPRSARRPPSPTTAPRRSRAPHSRSDRTRSPPSSAARQPTPRAATLSHRSSRTRCRSRRRP</sequence>
<evidence type="ECO:0000313" key="5">
    <source>
        <dbReference type="EMBL" id="QAY72649.1"/>
    </source>
</evidence>
<dbReference type="AlphaFoldDB" id="A0A4P6FE29"/>
<evidence type="ECO:0000259" key="4">
    <source>
        <dbReference type="PROSITE" id="PS51829"/>
    </source>
</evidence>
<dbReference type="Pfam" id="PF16640">
    <property type="entry name" value="Big_3_5"/>
    <property type="match status" value="1"/>
</dbReference>
<dbReference type="InterPro" id="IPR013783">
    <property type="entry name" value="Ig-like_fold"/>
</dbReference>
<keyword evidence="1" id="KW-0645">Protease</keyword>
<protein>
    <recommendedName>
        <fullName evidence="4">P/Homo B domain-containing protein</fullName>
    </recommendedName>
</protein>
<dbReference type="Gene3D" id="2.60.120.260">
    <property type="entry name" value="Galactose-binding domain-like"/>
    <property type="match status" value="1"/>
</dbReference>
<dbReference type="GO" id="GO:0005975">
    <property type="term" value="P:carbohydrate metabolic process"/>
    <property type="evidence" value="ECO:0007669"/>
    <property type="project" value="UniProtKB-ARBA"/>
</dbReference>
<name>A0A4P6FE29_9MICO</name>
<feature type="compositionally biased region" description="Low complexity" evidence="3">
    <location>
        <begin position="316"/>
        <end position="334"/>
    </location>
</feature>
<evidence type="ECO:0000256" key="1">
    <source>
        <dbReference type="ARBA" id="ARBA00022670"/>
    </source>
</evidence>
<dbReference type="OrthoDB" id="9792152at2"/>
<reference evidence="5 6" key="1">
    <citation type="submission" date="2019-01" db="EMBL/GenBank/DDBJ databases">
        <title>Genome sequencing of strain FW100M-8.</title>
        <authorList>
            <person name="Heo J."/>
            <person name="Kim S.-J."/>
            <person name="Kim J.-S."/>
            <person name="Hong S.-B."/>
            <person name="Kwon S.-W."/>
        </authorList>
    </citation>
    <scope>NUCLEOTIDE SEQUENCE [LARGE SCALE GENOMIC DNA]</scope>
    <source>
        <strain evidence="5 6">FW100M-8</strain>
    </source>
</reference>
<evidence type="ECO:0000256" key="3">
    <source>
        <dbReference type="SAM" id="MobiDB-lite"/>
    </source>
</evidence>
<dbReference type="Gene3D" id="2.60.40.10">
    <property type="entry name" value="Immunoglobulins"/>
    <property type="match status" value="1"/>
</dbReference>
<evidence type="ECO:0000313" key="6">
    <source>
        <dbReference type="Proteomes" id="UP000291259"/>
    </source>
</evidence>
<proteinExistence type="predicted"/>
<dbReference type="EMBL" id="CP035491">
    <property type="protein sequence ID" value="QAY72649.1"/>
    <property type="molecule type" value="Genomic_DNA"/>
</dbReference>
<organism evidence="5 6">
    <name type="scientific">Agromyces protaetiae</name>
    <dbReference type="NCBI Taxonomy" id="2509455"/>
    <lineage>
        <taxon>Bacteria</taxon>
        <taxon>Bacillati</taxon>
        <taxon>Actinomycetota</taxon>
        <taxon>Actinomycetes</taxon>
        <taxon>Micrococcales</taxon>
        <taxon>Microbacteriaceae</taxon>
        <taxon>Agromyces</taxon>
    </lineage>
</organism>
<dbReference type="PROSITE" id="PS51829">
    <property type="entry name" value="P_HOMO_B"/>
    <property type="match status" value="1"/>
</dbReference>
<evidence type="ECO:0000256" key="2">
    <source>
        <dbReference type="ARBA" id="ARBA00022801"/>
    </source>
</evidence>
<dbReference type="Proteomes" id="UP000291259">
    <property type="component" value="Chromosome"/>
</dbReference>
<feature type="region of interest" description="Disordered" evidence="3">
    <location>
        <begin position="271"/>
        <end position="347"/>
    </location>
</feature>
<accession>A0A4P6FE29</accession>
<dbReference type="KEGG" id="agf:ET445_04100"/>
<dbReference type="InterPro" id="IPR002884">
    <property type="entry name" value="P_dom"/>
</dbReference>
<dbReference type="InterPro" id="IPR032109">
    <property type="entry name" value="Big_3_5"/>
</dbReference>
<feature type="compositionally biased region" description="Low complexity" evidence="3">
    <location>
        <begin position="279"/>
        <end position="289"/>
    </location>
</feature>
<gene>
    <name evidence="5" type="ORF">ET445_04100</name>
</gene>
<dbReference type="GO" id="GO:0004252">
    <property type="term" value="F:serine-type endopeptidase activity"/>
    <property type="evidence" value="ECO:0007669"/>
    <property type="project" value="InterPro"/>
</dbReference>
<keyword evidence="6" id="KW-1185">Reference proteome</keyword>
<feature type="domain" description="P/Homo B" evidence="4">
    <location>
        <begin position="1"/>
        <end position="140"/>
    </location>
</feature>
<feature type="compositionally biased region" description="Basic residues" evidence="3">
    <location>
        <begin position="335"/>
        <end position="347"/>
    </location>
</feature>
<keyword evidence="2" id="KW-0378">Hydrolase</keyword>